<evidence type="ECO:0000256" key="1">
    <source>
        <dbReference type="SAM" id="MobiDB-lite"/>
    </source>
</evidence>
<reference evidence="3" key="1">
    <citation type="submission" date="2021-01" db="EMBL/GenBank/DDBJ databases">
        <title>Chromosome-level genome assembly of a human fungal pathogen reveals clustering of transcriptionally co-regulated genes.</title>
        <authorList>
            <person name="Voorhies M."/>
            <person name="Cohen S."/>
            <person name="Shea T.P."/>
            <person name="Petrus S."/>
            <person name="Munoz J.F."/>
            <person name="Poplawski S."/>
            <person name="Goldman W.E."/>
            <person name="Michael T."/>
            <person name="Cuomo C.A."/>
            <person name="Sil A."/>
            <person name="Beyhan S."/>
        </authorList>
    </citation>
    <scope>NUCLEOTIDE SEQUENCE</scope>
    <source>
        <strain evidence="3">WU24</strain>
    </source>
</reference>
<feature type="transmembrane region" description="Helical" evidence="2">
    <location>
        <begin position="12"/>
        <end position="37"/>
    </location>
</feature>
<feature type="region of interest" description="Disordered" evidence="1">
    <location>
        <begin position="93"/>
        <end position="115"/>
    </location>
</feature>
<evidence type="ECO:0000256" key="2">
    <source>
        <dbReference type="SAM" id="Phobius"/>
    </source>
</evidence>
<feature type="region of interest" description="Disordered" evidence="1">
    <location>
        <begin position="53"/>
        <end position="80"/>
    </location>
</feature>
<gene>
    <name evidence="3" type="ORF">I7I51_01982</name>
</gene>
<organism evidence="3 4">
    <name type="scientific">Ajellomyces capsulatus</name>
    <name type="common">Darling's disease fungus</name>
    <name type="synonym">Histoplasma capsulatum</name>
    <dbReference type="NCBI Taxonomy" id="5037"/>
    <lineage>
        <taxon>Eukaryota</taxon>
        <taxon>Fungi</taxon>
        <taxon>Dikarya</taxon>
        <taxon>Ascomycota</taxon>
        <taxon>Pezizomycotina</taxon>
        <taxon>Eurotiomycetes</taxon>
        <taxon>Eurotiomycetidae</taxon>
        <taxon>Onygenales</taxon>
        <taxon>Ajellomycetaceae</taxon>
        <taxon>Histoplasma</taxon>
    </lineage>
</organism>
<accession>A0A8A1MLF4</accession>
<dbReference type="AlphaFoldDB" id="A0A8A1MLF4"/>
<dbReference type="Proteomes" id="UP000663671">
    <property type="component" value="Chromosome 1"/>
</dbReference>
<sequence length="144" mass="15881">MRHVQAASESRIGRGGIVGICIGVWLFITCAAVVIFIKKKKLPNKHESQLFEIGDSISNPTPHCTRSGRTGPKRQEAKIPRYPVTLHIRQPSSAEVVRGGPSDSVMRSTSSLPRAKSRIPERLARNILPKIEEDLSGAENQTYI</sequence>
<keyword evidence="2" id="KW-1133">Transmembrane helix</keyword>
<dbReference type="EMBL" id="CP069114">
    <property type="protein sequence ID" value="QSS64907.1"/>
    <property type="molecule type" value="Genomic_DNA"/>
</dbReference>
<keyword evidence="2" id="KW-0812">Transmembrane</keyword>
<evidence type="ECO:0000313" key="3">
    <source>
        <dbReference type="EMBL" id="QSS64907.1"/>
    </source>
</evidence>
<proteinExistence type="predicted"/>
<dbReference type="VEuPathDB" id="FungiDB:I7I51_01982"/>
<keyword evidence="2" id="KW-0472">Membrane</keyword>
<feature type="compositionally biased region" description="Polar residues" evidence="1">
    <location>
        <begin position="56"/>
        <end position="68"/>
    </location>
</feature>
<protein>
    <submittedName>
        <fullName evidence="3">Uncharacterized protein</fullName>
    </submittedName>
</protein>
<evidence type="ECO:0000313" key="4">
    <source>
        <dbReference type="Proteomes" id="UP000663671"/>
    </source>
</evidence>
<name>A0A8A1MLF4_AJECA</name>